<evidence type="ECO:0000256" key="2">
    <source>
        <dbReference type="ARBA" id="ARBA00022515"/>
    </source>
</evidence>
<dbReference type="SUPFAM" id="SSF56731">
    <property type="entry name" value="DNA primase core"/>
    <property type="match status" value="1"/>
</dbReference>
<dbReference type="Gene3D" id="3.90.580.10">
    <property type="entry name" value="Zinc finger, CHC2-type domain"/>
    <property type="match status" value="1"/>
</dbReference>
<dbReference type="GO" id="GO:1990077">
    <property type="term" value="C:primosome complex"/>
    <property type="evidence" value="ECO:0007669"/>
    <property type="project" value="UniProtKB-KW"/>
</dbReference>
<dbReference type="HAMAP" id="MF_00974">
    <property type="entry name" value="DNA_primase_DnaG"/>
    <property type="match status" value="1"/>
</dbReference>
<keyword evidence="3 12" id="KW-0808">Transferase</keyword>
<evidence type="ECO:0000256" key="7">
    <source>
        <dbReference type="ARBA" id="ARBA00022771"/>
    </source>
</evidence>
<dbReference type="InterPro" id="IPR006295">
    <property type="entry name" value="DNA_primase_DnaG"/>
</dbReference>
<dbReference type="PANTHER" id="PTHR30313:SF2">
    <property type="entry name" value="DNA PRIMASE"/>
    <property type="match status" value="1"/>
</dbReference>
<feature type="domain" description="Toprim" evidence="16">
    <location>
        <begin position="257"/>
        <end position="339"/>
    </location>
</feature>
<keyword evidence="9" id="KW-0460">Magnesium</keyword>
<dbReference type="GO" id="GO:0000428">
    <property type="term" value="C:DNA-directed RNA polymerase complex"/>
    <property type="evidence" value="ECO:0007669"/>
    <property type="project" value="UniProtKB-KW"/>
</dbReference>
<dbReference type="InterPro" id="IPR030846">
    <property type="entry name" value="DnaG_bac"/>
</dbReference>
<dbReference type="Gene3D" id="3.90.980.10">
    <property type="entry name" value="DNA primase, catalytic core, N-terminal domain"/>
    <property type="match status" value="1"/>
</dbReference>
<keyword evidence="18" id="KW-1185">Reference proteome</keyword>
<feature type="region of interest" description="Disordered" evidence="15">
    <location>
        <begin position="428"/>
        <end position="458"/>
    </location>
</feature>
<dbReference type="InterPro" id="IPR013264">
    <property type="entry name" value="DNAG_N"/>
</dbReference>
<evidence type="ECO:0000313" key="17">
    <source>
        <dbReference type="EMBL" id="RDD62727.1"/>
    </source>
</evidence>
<feature type="zinc finger region" description="CHC2-type" evidence="12 14">
    <location>
        <begin position="38"/>
        <end position="62"/>
    </location>
</feature>
<keyword evidence="1 12" id="KW-0240">DNA-directed RNA polymerase</keyword>
<proteinExistence type="inferred from homology"/>
<sequence length="624" mass="69422">MAVPSEFLERLRQLVVLSDVVGRKVRLTKRGREYTGLCPFHNERTPSFTVNDDKGFFHCFGCGEHGDVVGFVMRTEGLSFPEAVEKLSVEAGLEMPRSSPEEREREQRRGSLYDVVEAACAWFEEQLAESRSGAEARAYLERRGVSSEMRQAFRLGYAPDRRGALRQALNARGIGDDQLAAAGLVKQPEDGGAVRDYFFNRVIFPITDRRGKVIAFGGRALGDSPAKYLNSPDGELFHKGRVLYNLARARQAARDSGELIVCEGYMDVIALAQAGFQAAVAPLGTAITPEQIRELWRLSAEPNICLDGDTAGRRAGYRLVERALPELKPGFSLRFALLPQGEDPDSLVNGQGAKAFRQVLETARPLADLLWMKETEGRRVDTPERRAGLRHALLQSVRGIADAGVQRAYRDEMEQRFEAAFGFVRKGRRGGRAGPRDGRGSGGGHRDMGGALAGPAARQPVSMLQRRQEQALLATLINHPGLLADFAEELAEVELSGRDLDRYRRALLDLAAERQDLDTVEIRRHLRQLTEDAAVDALLNRDLYRLWPFAEPGATVQDAREGIRHILDLYRERSALDETREEGRRLAEAMDRESLARLEAKQKAVHDGPSRRVDFDRLGGAKDT</sequence>
<keyword evidence="11 12" id="KW-0804">Transcription</keyword>
<keyword evidence="6 12" id="KW-0479">Metal-binding</keyword>
<organism evidence="17 18">
    <name type="scientific">Ferruginivarius sediminum</name>
    <dbReference type="NCBI Taxonomy" id="2661937"/>
    <lineage>
        <taxon>Bacteria</taxon>
        <taxon>Pseudomonadati</taxon>
        <taxon>Pseudomonadota</taxon>
        <taxon>Alphaproteobacteria</taxon>
        <taxon>Rhodospirillales</taxon>
        <taxon>Rhodospirillaceae</taxon>
        <taxon>Ferruginivarius</taxon>
    </lineage>
</organism>
<feature type="compositionally biased region" description="Basic and acidic residues" evidence="15">
    <location>
        <begin position="434"/>
        <end position="448"/>
    </location>
</feature>
<dbReference type="SMART" id="SM00493">
    <property type="entry name" value="TOPRIM"/>
    <property type="match status" value="1"/>
</dbReference>
<dbReference type="PIRSF" id="PIRSF002811">
    <property type="entry name" value="DnaG"/>
    <property type="match status" value="1"/>
</dbReference>
<keyword evidence="2 12" id="KW-0639">Primosome</keyword>
<evidence type="ECO:0000256" key="12">
    <source>
        <dbReference type="HAMAP-Rule" id="MF_00974"/>
    </source>
</evidence>
<dbReference type="InterPro" id="IPR006171">
    <property type="entry name" value="TOPRIM_dom"/>
</dbReference>
<dbReference type="EMBL" id="QPMH01000004">
    <property type="protein sequence ID" value="RDD62727.1"/>
    <property type="molecule type" value="Genomic_DNA"/>
</dbReference>
<dbReference type="NCBIfam" id="TIGR01391">
    <property type="entry name" value="dnaG"/>
    <property type="match status" value="1"/>
</dbReference>
<dbReference type="InterPro" id="IPR002694">
    <property type="entry name" value="Znf_CHC2"/>
</dbReference>
<evidence type="ECO:0000256" key="13">
    <source>
        <dbReference type="PIRNR" id="PIRNR002811"/>
    </source>
</evidence>
<dbReference type="InterPro" id="IPR037068">
    <property type="entry name" value="DNA_primase_core_N_sf"/>
</dbReference>
<comment type="cofactor">
    <cofactor evidence="12 13 14">
        <name>Zn(2+)</name>
        <dbReference type="ChEBI" id="CHEBI:29105"/>
    </cofactor>
    <text evidence="12 13 14">Binds 1 zinc ion per monomer.</text>
</comment>
<evidence type="ECO:0000256" key="9">
    <source>
        <dbReference type="ARBA" id="ARBA00022842"/>
    </source>
</evidence>
<feature type="region of interest" description="Disordered" evidence="15">
    <location>
        <begin position="601"/>
        <end position="624"/>
    </location>
</feature>
<evidence type="ECO:0000256" key="4">
    <source>
        <dbReference type="ARBA" id="ARBA00022695"/>
    </source>
</evidence>
<evidence type="ECO:0000259" key="16">
    <source>
        <dbReference type="PROSITE" id="PS50880"/>
    </source>
</evidence>
<evidence type="ECO:0000256" key="3">
    <source>
        <dbReference type="ARBA" id="ARBA00022679"/>
    </source>
</evidence>
<comment type="catalytic activity">
    <reaction evidence="12">
        <text>ssDNA + n NTP = ssDNA/pppN(pN)n-1 hybrid + (n-1) diphosphate.</text>
        <dbReference type="EC" id="2.7.7.101"/>
    </reaction>
</comment>
<comment type="function">
    <text evidence="12 13">RNA polymerase that catalyzes the synthesis of short RNA molecules used as primers for DNA polymerase during DNA replication.</text>
</comment>
<keyword evidence="5 12" id="KW-0235">DNA replication</keyword>
<comment type="caution">
    <text evidence="17">The sequence shown here is derived from an EMBL/GenBank/DDBJ whole genome shotgun (WGS) entry which is preliminary data.</text>
</comment>
<accession>A0A369TF31</accession>
<dbReference type="GO" id="GO:0003677">
    <property type="term" value="F:DNA binding"/>
    <property type="evidence" value="ECO:0007669"/>
    <property type="project" value="UniProtKB-KW"/>
</dbReference>
<evidence type="ECO:0000256" key="5">
    <source>
        <dbReference type="ARBA" id="ARBA00022705"/>
    </source>
</evidence>
<dbReference type="RefSeq" id="WP_114581302.1">
    <property type="nucleotide sequence ID" value="NZ_QPMH01000004.1"/>
</dbReference>
<dbReference type="Gene3D" id="3.40.1360.10">
    <property type="match status" value="1"/>
</dbReference>
<reference evidence="17 18" key="1">
    <citation type="submission" date="2018-07" db="EMBL/GenBank/DDBJ databases">
        <title>Venubactetium sediminum gen. nov., sp. nov., isolated from a marine solar saltern.</title>
        <authorList>
            <person name="Wang S."/>
        </authorList>
    </citation>
    <scope>NUCLEOTIDE SEQUENCE [LARGE SCALE GENOMIC DNA]</scope>
    <source>
        <strain evidence="17 18">WD2A32</strain>
    </source>
</reference>
<dbReference type="GO" id="GO:0006269">
    <property type="term" value="P:DNA replication, synthesis of primer"/>
    <property type="evidence" value="ECO:0007669"/>
    <property type="project" value="UniProtKB-UniRule"/>
</dbReference>
<keyword evidence="4 12" id="KW-0548">Nucleotidyltransferase</keyword>
<evidence type="ECO:0000256" key="8">
    <source>
        <dbReference type="ARBA" id="ARBA00022833"/>
    </source>
</evidence>
<dbReference type="Pfam" id="PF08275">
    <property type="entry name" value="DNAG_N"/>
    <property type="match status" value="1"/>
</dbReference>
<dbReference type="EC" id="2.7.7.101" evidence="12"/>
<evidence type="ECO:0000256" key="15">
    <source>
        <dbReference type="SAM" id="MobiDB-lite"/>
    </source>
</evidence>
<evidence type="ECO:0000313" key="18">
    <source>
        <dbReference type="Proteomes" id="UP000253941"/>
    </source>
</evidence>
<dbReference type="InterPro" id="IPR036977">
    <property type="entry name" value="DNA_primase_Znf_CHC2"/>
</dbReference>
<dbReference type="CDD" id="cd03364">
    <property type="entry name" value="TOPRIM_DnaG_primases"/>
    <property type="match status" value="1"/>
</dbReference>
<dbReference type="Pfam" id="PF13155">
    <property type="entry name" value="Toprim_2"/>
    <property type="match status" value="1"/>
</dbReference>
<dbReference type="GO" id="GO:0003899">
    <property type="term" value="F:DNA-directed RNA polymerase activity"/>
    <property type="evidence" value="ECO:0007669"/>
    <property type="project" value="UniProtKB-UniRule"/>
</dbReference>
<evidence type="ECO:0000256" key="11">
    <source>
        <dbReference type="ARBA" id="ARBA00023163"/>
    </source>
</evidence>
<dbReference type="FunFam" id="3.90.580.10:FF:000001">
    <property type="entry name" value="DNA primase"/>
    <property type="match status" value="1"/>
</dbReference>
<dbReference type="Proteomes" id="UP000253941">
    <property type="component" value="Unassembled WGS sequence"/>
</dbReference>
<comment type="subunit">
    <text evidence="12">Monomer. Interacts with DnaB.</text>
</comment>
<evidence type="ECO:0000256" key="14">
    <source>
        <dbReference type="PIRSR" id="PIRSR002811-1"/>
    </source>
</evidence>
<keyword evidence="7 12" id="KW-0863">Zinc-finger</keyword>
<gene>
    <name evidence="12" type="primary">dnaG</name>
    <name evidence="17" type="ORF">DRB17_06090</name>
</gene>
<dbReference type="SUPFAM" id="SSF57783">
    <property type="entry name" value="Zinc beta-ribbon"/>
    <property type="match status" value="1"/>
</dbReference>
<evidence type="ECO:0000256" key="6">
    <source>
        <dbReference type="ARBA" id="ARBA00022723"/>
    </source>
</evidence>
<dbReference type="AlphaFoldDB" id="A0A369TF31"/>
<dbReference type="PANTHER" id="PTHR30313">
    <property type="entry name" value="DNA PRIMASE"/>
    <property type="match status" value="1"/>
</dbReference>
<evidence type="ECO:0000256" key="1">
    <source>
        <dbReference type="ARBA" id="ARBA00022478"/>
    </source>
</evidence>
<keyword evidence="10 12" id="KW-0238">DNA-binding</keyword>
<dbReference type="GO" id="GO:0005737">
    <property type="term" value="C:cytoplasm"/>
    <property type="evidence" value="ECO:0007669"/>
    <property type="project" value="TreeGrafter"/>
</dbReference>
<dbReference type="FunFam" id="3.40.1360.10:FF:000002">
    <property type="entry name" value="DNA primase"/>
    <property type="match status" value="1"/>
</dbReference>
<dbReference type="Pfam" id="PF01807">
    <property type="entry name" value="Zn_ribbon_DnaG"/>
    <property type="match status" value="1"/>
</dbReference>
<keyword evidence="8 12" id="KW-0862">Zinc</keyword>
<dbReference type="GO" id="GO:0008270">
    <property type="term" value="F:zinc ion binding"/>
    <property type="evidence" value="ECO:0007669"/>
    <property type="project" value="UniProtKB-UniRule"/>
</dbReference>
<dbReference type="InterPro" id="IPR050219">
    <property type="entry name" value="DnaG_primase"/>
</dbReference>
<dbReference type="PROSITE" id="PS50880">
    <property type="entry name" value="TOPRIM"/>
    <property type="match status" value="1"/>
</dbReference>
<comment type="similarity">
    <text evidence="12 13">Belongs to the DnaG primase family.</text>
</comment>
<dbReference type="SMART" id="SM00400">
    <property type="entry name" value="ZnF_CHCC"/>
    <property type="match status" value="1"/>
</dbReference>
<protein>
    <recommendedName>
        <fullName evidence="12 13">DNA primase</fullName>
        <ecNumber evidence="12">2.7.7.101</ecNumber>
    </recommendedName>
</protein>
<name>A0A369TF31_9PROT</name>
<evidence type="ECO:0000256" key="10">
    <source>
        <dbReference type="ARBA" id="ARBA00023125"/>
    </source>
</evidence>
<dbReference type="InterPro" id="IPR034151">
    <property type="entry name" value="TOPRIM_DnaG_bac"/>
</dbReference>
<comment type="domain">
    <text evidence="12">Contains an N-terminal zinc-binding domain, a central core domain that contains the primase activity, and a C-terminal DnaB-binding domain.</text>
</comment>